<reference evidence="1" key="1">
    <citation type="submission" date="2022-08" db="EMBL/GenBank/DDBJ databases">
        <title>Nisaea acidiphila sp. nov., isolated from a marine algal debris and emended description of the genus Nisaea Urios et al. 2008.</title>
        <authorList>
            <person name="Kwon K."/>
        </authorList>
    </citation>
    <scope>NUCLEOTIDE SEQUENCE</scope>
    <source>
        <strain evidence="1">MEBiC11861</strain>
    </source>
</reference>
<dbReference type="RefSeq" id="WP_257771840.1">
    <property type="nucleotide sequence ID" value="NZ_CP102480.1"/>
</dbReference>
<dbReference type="AlphaFoldDB" id="A0A9J7B0L7"/>
<dbReference type="Proteomes" id="UP001060336">
    <property type="component" value="Chromosome"/>
</dbReference>
<name>A0A9J7B0L7_9PROT</name>
<evidence type="ECO:0000313" key="2">
    <source>
        <dbReference type="Proteomes" id="UP001060336"/>
    </source>
</evidence>
<dbReference type="EMBL" id="CP102480">
    <property type="protein sequence ID" value="UUX52020.1"/>
    <property type="molecule type" value="Genomic_DNA"/>
</dbReference>
<dbReference type="KEGG" id="naci:NUH88_10015"/>
<keyword evidence="2" id="KW-1185">Reference proteome</keyword>
<accession>A0A9J7B0L7</accession>
<protein>
    <submittedName>
        <fullName evidence="1">Uncharacterized protein</fullName>
    </submittedName>
</protein>
<evidence type="ECO:0000313" key="1">
    <source>
        <dbReference type="EMBL" id="UUX52020.1"/>
    </source>
</evidence>
<organism evidence="1 2">
    <name type="scientific">Nisaea acidiphila</name>
    <dbReference type="NCBI Taxonomy" id="1862145"/>
    <lineage>
        <taxon>Bacteria</taxon>
        <taxon>Pseudomonadati</taxon>
        <taxon>Pseudomonadota</taxon>
        <taxon>Alphaproteobacteria</taxon>
        <taxon>Rhodospirillales</taxon>
        <taxon>Thalassobaculaceae</taxon>
        <taxon>Nisaea</taxon>
    </lineage>
</organism>
<proteinExistence type="predicted"/>
<sequence length="43" mass="4595">MKAFVVSLIGIVVCAGLAWFGLGQLDFSSEHVNQTSTGNVRLE</sequence>
<gene>
    <name evidence="1" type="ORF">NUH88_10015</name>
</gene>